<gene>
    <name evidence="5" type="ORF">EBO34_09910</name>
</gene>
<evidence type="ECO:0000313" key="6">
    <source>
        <dbReference type="Proteomes" id="UP000278746"/>
    </source>
</evidence>
<keyword evidence="3" id="KW-0178">Competence</keyword>
<evidence type="ECO:0000256" key="4">
    <source>
        <dbReference type="SAM" id="Phobius"/>
    </source>
</evidence>
<dbReference type="InterPro" id="IPR012902">
    <property type="entry name" value="N_methyl_site"/>
</dbReference>
<dbReference type="PROSITE" id="PS00409">
    <property type="entry name" value="PROKAR_NTER_METHYL"/>
    <property type="match status" value="1"/>
</dbReference>
<keyword evidence="6" id="KW-1185">Reference proteome</keyword>
<dbReference type="GO" id="GO:0009986">
    <property type="term" value="C:cell surface"/>
    <property type="evidence" value="ECO:0007669"/>
    <property type="project" value="UniProtKB-SubCell"/>
</dbReference>
<dbReference type="AlphaFoldDB" id="A0A3M7TYI7"/>
<reference evidence="5 6" key="1">
    <citation type="submission" date="2018-10" db="EMBL/GenBank/DDBJ databases">
        <title>Bacillus Keqinensis sp. nov., a moderately halophilic bacterium isolated from a saline-alkaline lake.</title>
        <authorList>
            <person name="Wang H."/>
        </authorList>
    </citation>
    <scope>NUCLEOTIDE SEQUENCE [LARGE SCALE GENOMIC DNA]</scope>
    <source>
        <strain evidence="5 6">KQ-3</strain>
    </source>
</reference>
<keyword evidence="4" id="KW-0812">Transmembrane</keyword>
<dbReference type="GO" id="GO:0015628">
    <property type="term" value="P:protein secretion by the type II secretion system"/>
    <property type="evidence" value="ECO:0007669"/>
    <property type="project" value="InterPro"/>
</dbReference>
<comment type="caution">
    <text evidence="5">The sequence shown here is derived from an EMBL/GenBank/DDBJ whole genome shotgun (WGS) entry which is preliminary data.</text>
</comment>
<name>A0A3M7TYI7_9BACI</name>
<dbReference type="OrthoDB" id="2454081at2"/>
<feature type="transmembrane region" description="Helical" evidence="4">
    <location>
        <begin position="12"/>
        <end position="35"/>
    </location>
</feature>
<keyword evidence="2" id="KW-0488">Methylation</keyword>
<keyword evidence="4" id="KW-0472">Membrane</keyword>
<dbReference type="NCBIfam" id="TIGR02532">
    <property type="entry name" value="IV_pilin_GFxxxE"/>
    <property type="match status" value="1"/>
</dbReference>
<dbReference type="Pfam" id="PF07963">
    <property type="entry name" value="N_methyl"/>
    <property type="match status" value="1"/>
</dbReference>
<dbReference type="GO" id="GO:0030420">
    <property type="term" value="P:establishment of competence for transformation"/>
    <property type="evidence" value="ECO:0007669"/>
    <property type="project" value="UniProtKB-KW"/>
</dbReference>
<comment type="subcellular location">
    <subcellularLocation>
        <location evidence="1">Cell surface</location>
    </subcellularLocation>
</comment>
<dbReference type="Proteomes" id="UP000278746">
    <property type="component" value="Unassembled WGS sequence"/>
</dbReference>
<dbReference type="GO" id="GO:0015627">
    <property type="term" value="C:type II protein secretion system complex"/>
    <property type="evidence" value="ECO:0007669"/>
    <property type="project" value="InterPro"/>
</dbReference>
<dbReference type="InterPro" id="IPR000983">
    <property type="entry name" value="Bac_GSPG_pilin"/>
</dbReference>
<dbReference type="PRINTS" id="PR00813">
    <property type="entry name" value="BCTERIALGSPG"/>
</dbReference>
<evidence type="ECO:0000256" key="3">
    <source>
        <dbReference type="ARBA" id="ARBA00023287"/>
    </source>
</evidence>
<keyword evidence="4" id="KW-1133">Transmembrane helix</keyword>
<dbReference type="SUPFAM" id="SSF54523">
    <property type="entry name" value="Pili subunits"/>
    <property type="match status" value="1"/>
</dbReference>
<evidence type="ECO:0000313" key="5">
    <source>
        <dbReference type="EMBL" id="RNA70656.1"/>
    </source>
</evidence>
<dbReference type="InterPro" id="IPR045584">
    <property type="entry name" value="Pilin-like"/>
</dbReference>
<protein>
    <submittedName>
        <fullName evidence="5">Prepilin-type N-terminal cleavage/methylation domain-containing protein</fullName>
    </submittedName>
</protein>
<evidence type="ECO:0000256" key="1">
    <source>
        <dbReference type="ARBA" id="ARBA00004241"/>
    </source>
</evidence>
<organism evidence="5 6">
    <name type="scientific">Alteribacter keqinensis</name>
    <dbReference type="NCBI Taxonomy" id="2483800"/>
    <lineage>
        <taxon>Bacteria</taxon>
        <taxon>Bacillati</taxon>
        <taxon>Bacillota</taxon>
        <taxon>Bacilli</taxon>
        <taxon>Bacillales</taxon>
        <taxon>Bacillaceae</taxon>
        <taxon>Alteribacter</taxon>
    </lineage>
</organism>
<evidence type="ECO:0000256" key="2">
    <source>
        <dbReference type="ARBA" id="ARBA00022481"/>
    </source>
</evidence>
<accession>A0A3M7TYI7</accession>
<proteinExistence type="predicted"/>
<sequence length="135" mass="14160">MMRNEKGLTLVELLAVIVILGIIAAIAIPAIGGIIDNSKKDAHIANAETLANAARLYVTSNPGTGEITAEKLSSEGYIESVPKNPDGGSYSQAKVVIGESDGNITYTITLGTVIVNENIEEIREKGRGIITQPAN</sequence>
<dbReference type="Gene3D" id="3.30.700.10">
    <property type="entry name" value="Glycoprotein, Type 4 Pilin"/>
    <property type="match status" value="1"/>
</dbReference>
<dbReference type="EMBL" id="RHIB01000001">
    <property type="protein sequence ID" value="RNA70656.1"/>
    <property type="molecule type" value="Genomic_DNA"/>
</dbReference>